<dbReference type="PROSITE" id="PS50011">
    <property type="entry name" value="PROTEIN_KINASE_DOM"/>
    <property type="match status" value="1"/>
</dbReference>
<dbReference type="CDD" id="cd16655">
    <property type="entry name" value="RING-Ubox_WDSUB1-like"/>
    <property type="match status" value="1"/>
</dbReference>
<organism evidence="15 16">
    <name type="scientific">Mikania micrantha</name>
    <name type="common">bitter vine</name>
    <dbReference type="NCBI Taxonomy" id="192012"/>
    <lineage>
        <taxon>Eukaryota</taxon>
        <taxon>Viridiplantae</taxon>
        <taxon>Streptophyta</taxon>
        <taxon>Embryophyta</taxon>
        <taxon>Tracheophyta</taxon>
        <taxon>Spermatophyta</taxon>
        <taxon>Magnoliopsida</taxon>
        <taxon>eudicotyledons</taxon>
        <taxon>Gunneridae</taxon>
        <taxon>Pentapetalae</taxon>
        <taxon>asterids</taxon>
        <taxon>campanulids</taxon>
        <taxon>Asterales</taxon>
        <taxon>Asteraceae</taxon>
        <taxon>Asteroideae</taxon>
        <taxon>Heliantheae alliance</taxon>
        <taxon>Eupatorieae</taxon>
        <taxon>Mikania</taxon>
    </lineage>
</organism>
<keyword evidence="5" id="KW-0723">Serine/threonine-protein kinase</keyword>
<evidence type="ECO:0000259" key="13">
    <source>
        <dbReference type="PROSITE" id="PS50011"/>
    </source>
</evidence>
<dbReference type="InterPro" id="IPR017441">
    <property type="entry name" value="Protein_kinase_ATP_BS"/>
</dbReference>
<feature type="domain" description="U-box" evidence="14">
    <location>
        <begin position="758"/>
        <end position="829"/>
    </location>
</feature>
<dbReference type="SMART" id="SM00220">
    <property type="entry name" value="S_TKc"/>
    <property type="match status" value="1"/>
</dbReference>
<dbReference type="InterPro" id="IPR051348">
    <property type="entry name" value="U-box_ubiquitin_ligases"/>
</dbReference>
<accession>A0A5N6PH32</accession>
<dbReference type="Gene3D" id="1.10.510.10">
    <property type="entry name" value="Transferase(Phosphotransferase) domain 1"/>
    <property type="match status" value="1"/>
</dbReference>
<dbReference type="SUPFAM" id="SSF57850">
    <property type="entry name" value="RING/U-box"/>
    <property type="match status" value="1"/>
</dbReference>
<dbReference type="GO" id="GO:0061630">
    <property type="term" value="F:ubiquitin protein ligase activity"/>
    <property type="evidence" value="ECO:0007669"/>
    <property type="project" value="UniProtKB-EC"/>
</dbReference>
<dbReference type="Pfam" id="PF04564">
    <property type="entry name" value="U-box"/>
    <property type="match status" value="1"/>
</dbReference>
<evidence type="ECO:0000313" key="16">
    <source>
        <dbReference type="Proteomes" id="UP000326396"/>
    </source>
</evidence>
<dbReference type="SMART" id="SM00504">
    <property type="entry name" value="Ubox"/>
    <property type="match status" value="1"/>
</dbReference>
<dbReference type="InterPro" id="IPR000719">
    <property type="entry name" value="Prot_kinase_dom"/>
</dbReference>
<gene>
    <name evidence="15" type="ORF">E3N88_07931</name>
</gene>
<dbReference type="PANTHER" id="PTHR45647:SF100">
    <property type="entry name" value="U-BOX DOMAIN-CONTAINING PROTEIN 33"/>
    <property type="match status" value="1"/>
</dbReference>
<dbReference type="PROSITE" id="PS00107">
    <property type="entry name" value="PROTEIN_KINASE_ATP"/>
    <property type="match status" value="1"/>
</dbReference>
<dbReference type="InterPro" id="IPR011009">
    <property type="entry name" value="Kinase-like_dom_sf"/>
</dbReference>
<evidence type="ECO:0000256" key="8">
    <source>
        <dbReference type="ARBA" id="ARBA00022777"/>
    </source>
</evidence>
<evidence type="ECO:0000256" key="3">
    <source>
        <dbReference type="ARBA" id="ARBA00004906"/>
    </source>
</evidence>
<dbReference type="GO" id="GO:0004674">
    <property type="term" value="F:protein serine/threonine kinase activity"/>
    <property type="evidence" value="ECO:0007669"/>
    <property type="project" value="UniProtKB-KW"/>
</dbReference>
<dbReference type="InterPro" id="IPR003613">
    <property type="entry name" value="Ubox_domain"/>
</dbReference>
<comment type="caution">
    <text evidence="15">The sequence shown here is derived from an EMBL/GenBank/DDBJ whole genome shotgun (WGS) entry which is preliminary data.</text>
</comment>
<keyword evidence="12" id="KW-0175">Coiled coil</keyword>
<comment type="pathway">
    <text evidence="3">Protein modification; protein ubiquitination.</text>
</comment>
<dbReference type="AlphaFoldDB" id="A0A5N6PH32"/>
<evidence type="ECO:0000256" key="6">
    <source>
        <dbReference type="ARBA" id="ARBA00022679"/>
    </source>
</evidence>
<dbReference type="Gene3D" id="3.30.40.10">
    <property type="entry name" value="Zinc/RING finger domain, C3HC4 (zinc finger)"/>
    <property type="match status" value="1"/>
</dbReference>
<keyword evidence="16" id="KW-1185">Reference proteome</keyword>
<dbReference type="PANTHER" id="PTHR45647">
    <property type="entry name" value="OS02G0152300 PROTEIN"/>
    <property type="match status" value="1"/>
</dbReference>
<keyword evidence="8" id="KW-0418">Kinase</keyword>
<evidence type="ECO:0000256" key="5">
    <source>
        <dbReference type="ARBA" id="ARBA00022527"/>
    </source>
</evidence>
<sequence>MEIRGENVEDKVYVAVGKIMKESQLTLLWALHNSGVGTKFRINQLEPDQVATYHEKERQDMQQLLNKYNQTCQQTGVCAEIHHIEMDSIEKGIVEFILQHNVRRLVMGGAADKHYSKKMVDLRSKKAIYVNLLAAPSCQIQFICKGNIIFTRQGRLDGAGVSISSPSLIPNTNFDSGEVSLRSKSITEGQNTISQLDSPTQNYRRVMSDNRGTSVPPTFSVELPPATRLFPGRMYDEWNGIAQRSPSTGSRLSIYSSEMVDDSGLIRYASEADSDYVSVSTFKEDLQNPSPPSVLDREMNDELYDQLIQAMAEADNYKRDAFEESMRRRKAEKDAIEAKRRVKASEDLFAEELKRRRDIDEALKKIKEEHESTKRELDEISEELRMALEQRSLLESQIADSDHTVQDLERKMFSAVELLQNYKKERDELQVECDDALRLLEEMREKQAEEASCSSVSRFYTEFSFSEVKEATRNFDQSLKIGKGGYGSIFRGFIRHTEVAIKMLDSHSMQGPKEYQQEVNVLSRLRHPNLVTLIGACPDAWIIIYEFLSGGSLEDRLECKDNTPPLSWQTRIRIAAELCSVLIFLHSCDIVHGDLKPSNLLLDKNLVTKLSDFGICRVLSQNEFSSNNTSFCCQTDPKGTFVYMDPEFLSTGELTSKSDTYSFGIILLRLLTGRPALRLTKEVQCALNEDNLKNILDPTAGDWPFVQAQQLALLAMNCCDVVRKNRPDLASEVWRVLEPMRVSCGLSPSGFGSERQCQIPHYFICPIFQEIMQDPVVAADGFTYEAEALRGWLDSGHNTSPMTNLELANSNLVPNHALRSAIQEWLQQP</sequence>
<keyword evidence="9" id="KW-0833">Ubl conjugation pathway</keyword>
<evidence type="ECO:0000256" key="4">
    <source>
        <dbReference type="ARBA" id="ARBA00012483"/>
    </source>
</evidence>
<dbReference type="InterPro" id="IPR013083">
    <property type="entry name" value="Znf_RING/FYVE/PHD"/>
</dbReference>
<evidence type="ECO:0000313" key="15">
    <source>
        <dbReference type="EMBL" id="KAD6453226.1"/>
    </source>
</evidence>
<evidence type="ECO:0000256" key="2">
    <source>
        <dbReference type="ARBA" id="ARBA00003861"/>
    </source>
</evidence>
<dbReference type="FunFam" id="3.30.200.20:FF:000039">
    <property type="entry name" value="receptor-like protein kinase FERONIA"/>
    <property type="match status" value="1"/>
</dbReference>
<dbReference type="Pfam" id="PF00069">
    <property type="entry name" value="Pkinase"/>
    <property type="match status" value="1"/>
</dbReference>
<comment type="catalytic activity">
    <reaction evidence="1">
        <text>S-ubiquitinyl-[E2 ubiquitin-conjugating enzyme]-L-cysteine + [acceptor protein]-L-lysine = [E2 ubiquitin-conjugating enzyme]-L-cysteine + N(6)-ubiquitinyl-[acceptor protein]-L-lysine.</text>
        <dbReference type="EC" id="2.3.2.27"/>
    </reaction>
</comment>
<dbReference type="PROSITE" id="PS00108">
    <property type="entry name" value="PROTEIN_KINASE_ST"/>
    <property type="match status" value="1"/>
</dbReference>
<comment type="function">
    <text evidence="2">Functions as an E3 ubiquitin ligase.</text>
</comment>
<feature type="domain" description="Protein kinase" evidence="13">
    <location>
        <begin position="475"/>
        <end position="741"/>
    </location>
</feature>
<name>A0A5N6PH32_9ASTR</name>
<dbReference type="EMBL" id="SZYD01000004">
    <property type="protein sequence ID" value="KAD6453226.1"/>
    <property type="molecule type" value="Genomic_DNA"/>
</dbReference>
<evidence type="ECO:0000256" key="11">
    <source>
        <dbReference type="PROSITE-ProRule" id="PRU10141"/>
    </source>
</evidence>
<proteinExistence type="predicted"/>
<evidence type="ECO:0000256" key="7">
    <source>
        <dbReference type="ARBA" id="ARBA00022741"/>
    </source>
</evidence>
<keyword evidence="10 11" id="KW-0067">ATP-binding</keyword>
<evidence type="ECO:0000256" key="10">
    <source>
        <dbReference type="ARBA" id="ARBA00022840"/>
    </source>
</evidence>
<reference evidence="15 16" key="1">
    <citation type="submission" date="2019-05" db="EMBL/GenBank/DDBJ databases">
        <title>Mikania micrantha, genome provides insights into the molecular mechanism of rapid growth.</title>
        <authorList>
            <person name="Liu B."/>
        </authorList>
    </citation>
    <scope>NUCLEOTIDE SEQUENCE [LARGE SCALE GENOMIC DNA]</scope>
    <source>
        <strain evidence="15">NLD-2019</strain>
        <tissue evidence="15">Leaf</tissue>
    </source>
</reference>
<evidence type="ECO:0000256" key="1">
    <source>
        <dbReference type="ARBA" id="ARBA00000900"/>
    </source>
</evidence>
<feature type="binding site" evidence="11">
    <location>
        <position position="502"/>
    </location>
    <ligand>
        <name>ATP</name>
        <dbReference type="ChEBI" id="CHEBI:30616"/>
    </ligand>
</feature>
<keyword evidence="7 11" id="KW-0547">Nucleotide-binding</keyword>
<keyword evidence="6" id="KW-0808">Transferase</keyword>
<dbReference type="Proteomes" id="UP000326396">
    <property type="component" value="Linkage Group LG12"/>
</dbReference>
<dbReference type="GO" id="GO:0005524">
    <property type="term" value="F:ATP binding"/>
    <property type="evidence" value="ECO:0007669"/>
    <property type="project" value="UniProtKB-UniRule"/>
</dbReference>
<dbReference type="OrthoDB" id="4062651at2759"/>
<dbReference type="SUPFAM" id="SSF56112">
    <property type="entry name" value="Protein kinase-like (PK-like)"/>
    <property type="match status" value="1"/>
</dbReference>
<dbReference type="GO" id="GO:0016567">
    <property type="term" value="P:protein ubiquitination"/>
    <property type="evidence" value="ECO:0007669"/>
    <property type="project" value="UniProtKB-UniPathway"/>
</dbReference>
<dbReference type="UniPathway" id="UPA00143"/>
<evidence type="ECO:0000259" key="14">
    <source>
        <dbReference type="PROSITE" id="PS51698"/>
    </source>
</evidence>
<dbReference type="EC" id="2.3.2.27" evidence="4"/>
<feature type="coiled-coil region" evidence="12">
    <location>
        <begin position="300"/>
        <end position="446"/>
    </location>
</feature>
<dbReference type="CDD" id="cd01989">
    <property type="entry name" value="USP_STK_Ubox_N"/>
    <property type="match status" value="1"/>
</dbReference>
<dbReference type="Gene3D" id="3.30.200.20">
    <property type="entry name" value="Phosphorylase Kinase, domain 1"/>
    <property type="match status" value="1"/>
</dbReference>
<evidence type="ECO:0000256" key="9">
    <source>
        <dbReference type="ARBA" id="ARBA00022786"/>
    </source>
</evidence>
<protein>
    <recommendedName>
        <fullName evidence="4">RING-type E3 ubiquitin transferase</fullName>
        <ecNumber evidence="4">2.3.2.27</ecNumber>
    </recommendedName>
</protein>
<dbReference type="InterPro" id="IPR008271">
    <property type="entry name" value="Ser/Thr_kinase_AS"/>
</dbReference>
<evidence type="ECO:0000256" key="12">
    <source>
        <dbReference type="SAM" id="Coils"/>
    </source>
</evidence>
<dbReference type="PROSITE" id="PS51698">
    <property type="entry name" value="U_BOX"/>
    <property type="match status" value="1"/>
</dbReference>